<dbReference type="PANTHER" id="PTHR48050">
    <property type="entry name" value="STEROL 3-BETA-GLUCOSYLTRANSFERASE"/>
    <property type="match status" value="1"/>
</dbReference>
<dbReference type="Pfam" id="PF21036">
    <property type="entry name" value="EryCIII-like_N"/>
    <property type="match status" value="1"/>
</dbReference>
<dbReference type="Pfam" id="PF06722">
    <property type="entry name" value="EryCIII-like_C"/>
    <property type="match status" value="1"/>
</dbReference>
<dbReference type="CDD" id="cd03784">
    <property type="entry name" value="GT1_Gtf-like"/>
    <property type="match status" value="1"/>
</dbReference>
<dbReference type="OrthoDB" id="5488434at2"/>
<name>A0A6L3W5E3_9ACTN</name>
<dbReference type="Gene3D" id="3.40.50.2000">
    <property type="entry name" value="Glycogen Phosphorylase B"/>
    <property type="match status" value="2"/>
</dbReference>
<dbReference type="GO" id="GO:0016758">
    <property type="term" value="F:hexosyltransferase activity"/>
    <property type="evidence" value="ECO:0007669"/>
    <property type="project" value="UniProtKB-ARBA"/>
</dbReference>
<dbReference type="InterPro" id="IPR002213">
    <property type="entry name" value="UDP_glucos_trans"/>
</dbReference>
<dbReference type="GO" id="GO:0008194">
    <property type="term" value="F:UDP-glycosyltransferase activity"/>
    <property type="evidence" value="ECO:0007669"/>
    <property type="project" value="InterPro"/>
</dbReference>
<evidence type="ECO:0000259" key="5">
    <source>
        <dbReference type="Pfam" id="PF06722"/>
    </source>
</evidence>
<evidence type="ECO:0000256" key="2">
    <source>
        <dbReference type="ARBA" id="ARBA00022676"/>
    </source>
</evidence>
<dbReference type="EMBL" id="WBMR01000002">
    <property type="protein sequence ID" value="KAB2390056.1"/>
    <property type="molecule type" value="Genomic_DNA"/>
</dbReference>
<evidence type="ECO:0000313" key="8">
    <source>
        <dbReference type="Proteomes" id="UP000483004"/>
    </source>
</evidence>
<dbReference type="InterPro" id="IPR050426">
    <property type="entry name" value="Glycosyltransferase_28"/>
</dbReference>
<feature type="region of interest" description="Disordered" evidence="4">
    <location>
        <begin position="359"/>
        <end position="398"/>
    </location>
</feature>
<dbReference type="GO" id="GO:0017000">
    <property type="term" value="P:antibiotic biosynthetic process"/>
    <property type="evidence" value="ECO:0007669"/>
    <property type="project" value="UniProtKB-ARBA"/>
</dbReference>
<evidence type="ECO:0000256" key="1">
    <source>
        <dbReference type="ARBA" id="ARBA00006962"/>
    </source>
</evidence>
<evidence type="ECO:0008006" key="9">
    <source>
        <dbReference type="Google" id="ProtNLM"/>
    </source>
</evidence>
<dbReference type="PANTHER" id="PTHR48050:SF13">
    <property type="entry name" value="STEROL 3-BETA-GLUCOSYLTRANSFERASE UGT80A2"/>
    <property type="match status" value="1"/>
</dbReference>
<reference evidence="7 8" key="1">
    <citation type="submission" date="2019-09" db="EMBL/GenBank/DDBJ databases">
        <title>Actinomadura physcomitrii sp. nov., a novel actinomycete isolated from moss [Physcomitrium sphaericum (Ludw) Fuernr].</title>
        <authorList>
            <person name="Liu C."/>
            <person name="Zhuang X."/>
        </authorList>
    </citation>
    <scope>NUCLEOTIDE SEQUENCE [LARGE SCALE GENOMIC DNA]</scope>
    <source>
        <strain evidence="7 8">CYP1-1B</strain>
    </source>
</reference>
<evidence type="ECO:0000313" key="7">
    <source>
        <dbReference type="EMBL" id="KAB2390056.1"/>
    </source>
</evidence>
<keyword evidence="3" id="KW-0808">Transferase</keyword>
<proteinExistence type="inferred from homology"/>
<accession>A0A6L3W5E3</accession>
<dbReference type="InterPro" id="IPR010610">
    <property type="entry name" value="EryCIII-like_C"/>
</dbReference>
<dbReference type="AlphaFoldDB" id="A0A6L3W5E3"/>
<dbReference type="InterPro" id="IPR048284">
    <property type="entry name" value="EryCIII-like_N"/>
</dbReference>
<evidence type="ECO:0000259" key="6">
    <source>
        <dbReference type="Pfam" id="PF21036"/>
    </source>
</evidence>
<dbReference type="SUPFAM" id="SSF53756">
    <property type="entry name" value="UDP-Glycosyltransferase/glycogen phosphorylase"/>
    <property type="match status" value="1"/>
</dbReference>
<sequence length="398" mass="40655">MRVLFTAVPMVGHFHPLVGLAWALRCGGDEVLVATPVPGFGSVITGAGLPAAVVPSDIGDGEYAAASGVDFAAGSVDAALAASGRGWGMLAGRALAGMRGLVGAFRPDVVVSEPCEFAGRIAAAEAGVPWIEHAWGLPPLEQHAAGGSEVLGRLPRPIASVHPSPPSLWPSGTTGMAMRPTGYHGPARRWEPREPAAAPRVLVTFGSVVVEHGRAGDLVEIVRRLAAGGLEVIVGLADALVPRLGTLPDGVVHAGWTPLHPTLDSCDLVVHHGGTGTAMAAVAAGVPQVMLPQMTDHFPTAERVAASGCGAVLASCPAPAEVERAALRVLDEPSCARAATRLAQEVRELPSTAAVAERVRAEATETEVRAAETTLREHGDHAAQGPGQLPDRAAAAAR</sequence>
<organism evidence="7 8">
    <name type="scientific">Actinomadura montaniterrae</name>
    <dbReference type="NCBI Taxonomy" id="1803903"/>
    <lineage>
        <taxon>Bacteria</taxon>
        <taxon>Bacillati</taxon>
        <taxon>Actinomycetota</taxon>
        <taxon>Actinomycetes</taxon>
        <taxon>Streptosporangiales</taxon>
        <taxon>Thermomonosporaceae</taxon>
        <taxon>Actinomadura</taxon>
    </lineage>
</organism>
<feature type="compositionally biased region" description="Basic and acidic residues" evidence="4">
    <location>
        <begin position="359"/>
        <end position="381"/>
    </location>
</feature>
<evidence type="ECO:0000256" key="3">
    <source>
        <dbReference type="ARBA" id="ARBA00022679"/>
    </source>
</evidence>
<keyword evidence="8" id="KW-1185">Reference proteome</keyword>
<protein>
    <recommendedName>
        <fullName evidence="9">DUF1205 domain-containing protein</fullName>
    </recommendedName>
</protein>
<feature type="domain" description="Erythromycin biosynthesis protein CIII-like C-terminal" evidence="5">
    <location>
        <begin position="226"/>
        <end position="359"/>
    </location>
</feature>
<gene>
    <name evidence="7" type="ORF">F9B16_02090</name>
</gene>
<keyword evidence="2" id="KW-0328">Glycosyltransferase</keyword>
<comment type="similarity">
    <text evidence="1">Belongs to the glycosyltransferase 28 family.</text>
</comment>
<evidence type="ECO:0000256" key="4">
    <source>
        <dbReference type="SAM" id="MobiDB-lite"/>
    </source>
</evidence>
<feature type="domain" description="Erythromycin biosynthesis protein CIII-like N-terminal" evidence="6">
    <location>
        <begin position="22"/>
        <end position="206"/>
    </location>
</feature>
<comment type="caution">
    <text evidence="7">The sequence shown here is derived from an EMBL/GenBank/DDBJ whole genome shotgun (WGS) entry which is preliminary data.</text>
</comment>
<dbReference type="Proteomes" id="UP000483004">
    <property type="component" value="Unassembled WGS sequence"/>
</dbReference>